<evidence type="ECO:0000313" key="3">
    <source>
        <dbReference type="Proteomes" id="UP001379533"/>
    </source>
</evidence>
<dbReference type="Proteomes" id="UP001379533">
    <property type="component" value="Chromosome"/>
</dbReference>
<proteinExistence type="predicted"/>
<dbReference type="RefSeq" id="WP_394845894.1">
    <property type="nucleotide sequence ID" value="NZ_CP089982.1"/>
</dbReference>
<name>A0ABZ2KCU0_9BACT</name>
<evidence type="ECO:0000256" key="1">
    <source>
        <dbReference type="SAM" id="Phobius"/>
    </source>
</evidence>
<keyword evidence="3" id="KW-1185">Reference proteome</keyword>
<gene>
    <name evidence="2" type="ORF">LZC95_00335</name>
</gene>
<dbReference type="EMBL" id="CP089982">
    <property type="protein sequence ID" value="WXA95287.1"/>
    <property type="molecule type" value="Genomic_DNA"/>
</dbReference>
<protein>
    <recommendedName>
        <fullName evidence="4">DUF4328 domain-containing protein</fullName>
    </recommendedName>
</protein>
<reference evidence="2 3" key="1">
    <citation type="submission" date="2021-12" db="EMBL/GenBank/DDBJ databases">
        <title>Discovery of the Pendulisporaceae a myxobacterial family with distinct sporulation behavior and unique specialized metabolism.</title>
        <authorList>
            <person name="Garcia R."/>
            <person name="Popoff A."/>
            <person name="Bader C.D."/>
            <person name="Loehr J."/>
            <person name="Walesch S."/>
            <person name="Walt C."/>
            <person name="Boldt J."/>
            <person name="Bunk B."/>
            <person name="Haeckl F.J.F.P.J."/>
            <person name="Gunesch A.P."/>
            <person name="Birkelbach J."/>
            <person name="Nuebel U."/>
            <person name="Pietschmann T."/>
            <person name="Bach T."/>
            <person name="Mueller R."/>
        </authorList>
    </citation>
    <scope>NUCLEOTIDE SEQUENCE [LARGE SCALE GENOMIC DNA]</scope>
    <source>
        <strain evidence="2 3">MSr12523</strain>
    </source>
</reference>
<evidence type="ECO:0000313" key="2">
    <source>
        <dbReference type="EMBL" id="WXA95287.1"/>
    </source>
</evidence>
<accession>A0ABZ2KCU0</accession>
<feature type="transmembrane region" description="Helical" evidence="1">
    <location>
        <begin position="152"/>
        <end position="171"/>
    </location>
</feature>
<keyword evidence="1" id="KW-0812">Transmembrane</keyword>
<feature type="transmembrane region" description="Helical" evidence="1">
    <location>
        <begin position="106"/>
        <end position="131"/>
    </location>
</feature>
<organism evidence="2 3">
    <name type="scientific">Pendulispora brunnea</name>
    <dbReference type="NCBI Taxonomy" id="2905690"/>
    <lineage>
        <taxon>Bacteria</taxon>
        <taxon>Pseudomonadati</taxon>
        <taxon>Myxococcota</taxon>
        <taxon>Myxococcia</taxon>
        <taxon>Myxococcales</taxon>
        <taxon>Sorangiineae</taxon>
        <taxon>Pendulisporaceae</taxon>
        <taxon>Pendulispora</taxon>
    </lineage>
</organism>
<keyword evidence="1" id="KW-0472">Membrane</keyword>
<evidence type="ECO:0008006" key="4">
    <source>
        <dbReference type="Google" id="ProtNLM"/>
    </source>
</evidence>
<feature type="transmembrane region" description="Helical" evidence="1">
    <location>
        <begin position="177"/>
        <end position="194"/>
    </location>
</feature>
<keyword evidence="1" id="KW-1133">Transmembrane helix</keyword>
<feature type="transmembrane region" description="Helical" evidence="1">
    <location>
        <begin position="20"/>
        <end position="44"/>
    </location>
</feature>
<sequence length="206" mass="22613">MNPYVPPTPEVGAPKRAAQNIFWTRAFVTATIVRLALIAVLFAITALSPKVDTGVANVLAEIGQWGSTATQVMFFASLVCAGRWLTSMWEALPREDWKVVSIPITPFSAVAFLCIPFINYFWMFAMNLALCDRYESRAYGPFRKETDLSGRGLVLSAGCLSLLGLVGVLAAGSPLGVLQYAVTVAAPLFWIFYMRHLDTLRSRLEG</sequence>